<accession>A0A7C3PI37</accession>
<keyword evidence="1" id="KW-0812">Transmembrane</keyword>
<evidence type="ECO:0000256" key="1">
    <source>
        <dbReference type="SAM" id="Phobius"/>
    </source>
</evidence>
<organism evidence="2">
    <name type="scientific">Oscillatoriales cyanobacterium SpSt-418</name>
    <dbReference type="NCBI Taxonomy" id="2282169"/>
    <lineage>
        <taxon>Bacteria</taxon>
        <taxon>Bacillati</taxon>
        <taxon>Cyanobacteriota</taxon>
        <taxon>Cyanophyceae</taxon>
        <taxon>Oscillatoriophycideae</taxon>
        <taxon>Oscillatoriales</taxon>
    </lineage>
</organism>
<feature type="transmembrane region" description="Helical" evidence="1">
    <location>
        <begin position="6"/>
        <end position="29"/>
    </location>
</feature>
<dbReference type="EMBL" id="DSRU01000282">
    <property type="protein sequence ID" value="HFN00020.1"/>
    <property type="molecule type" value="Genomic_DNA"/>
</dbReference>
<name>A0A7C3PI37_9CYAN</name>
<dbReference type="AlphaFoldDB" id="A0A7C3PI37"/>
<feature type="transmembrane region" description="Helical" evidence="1">
    <location>
        <begin position="83"/>
        <end position="102"/>
    </location>
</feature>
<keyword evidence="1" id="KW-0472">Membrane</keyword>
<feature type="transmembrane region" description="Helical" evidence="1">
    <location>
        <begin position="57"/>
        <end position="77"/>
    </location>
</feature>
<protein>
    <submittedName>
        <fullName evidence="2">DUF1772 domain-containing protein</fullName>
    </submittedName>
</protein>
<feature type="transmembrane region" description="Helical" evidence="1">
    <location>
        <begin position="134"/>
        <end position="154"/>
    </location>
</feature>
<comment type="caution">
    <text evidence="2">The sequence shown here is derived from an EMBL/GenBank/DDBJ whole genome shotgun (WGS) entry which is preliminary data.</text>
</comment>
<evidence type="ECO:0000313" key="2">
    <source>
        <dbReference type="EMBL" id="HFN00020.1"/>
    </source>
</evidence>
<sequence>MWSLANGLLVLAILNVGVVYGVDVFFAVIGRSALAQSSEEAIADVMGHLHKVADARIPIFGGAGILATLAFAIVAPFGTTASWLALVALVGLLIQLTLYLTVAKPINSKMTQAIQQGKTLIGIRNLQSRWDSVIVGRALAMTLAITCLVVAGVLK</sequence>
<keyword evidence="1" id="KW-1133">Transmembrane helix</keyword>
<reference evidence="2" key="1">
    <citation type="journal article" date="2020" name="mSystems">
        <title>Genome- and Community-Level Interaction Insights into Carbon Utilization and Element Cycling Functions of Hydrothermarchaeota in Hydrothermal Sediment.</title>
        <authorList>
            <person name="Zhou Z."/>
            <person name="Liu Y."/>
            <person name="Xu W."/>
            <person name="Pan J."/>
            <person name="Luo Z.H."/>
            <person name="Li M."/>
        </authorList>
    </citation>
    <scope>NUCLEOTIDE SEQUENCE [LARGE SCALE GENOMIC DNA]</scope>
    <source>
        <strain evidence="2">SpSt-418</strain>
    </source>
</reference>
<gene>
    <name evidence="2" type="ORF">ENR64_20125</name>
</gene>
<proteinExistence type="predicted"/>